<evidence type="ECO:0000256" key="2">
    <source>
        <dbReference type="ARBA" id="ARBA00023242"/>
    </source>
</evidence>
<accession>A0A6A6R5Y7</accession>
<dbReference type="GO" id="GO:0000981">
    <property type="term" value="F:DNA-binding transcription factor activity, RNA polymerase II-specific"/>
    <property type="evidence" value="ECO:0007669"/>
    <property type="project" value="InterPro"/>
</dbReference>
<dbReference type="OrthoDB" id="4898680at2759"/>
<feature type="domain" description="Zn(2)-C6 fungal-type" evidence="4">
    <location>
        <begin position="10"/>
        <end position="42"/>
    </location>
</feature>
<evidence type="ECO:0000313" key="5">
    <source>
        <dbReference type="EMBL" id="KAF2499764.1"/>
    </source>
</evidence>
<dbReference type="CDD" id="cd12148">
    <property type="entry name" value="fungal_TF_MHR"/>
    <property type="match status" value="1"/>
</dbReference>
<dbReference type="PROSITE" id="PS50048">
    <property type="entry name" value="ZN2_CY6_FUNGAL_2"/>
    <property type="match status" value="1"/>
</dbReference>
<dbReference type="Proteomes" id="UP000799750">
    <property type="component" value="Unassembled WGS sequence"/>
</dbReference>
<evidence type="ECO:0000313" key="6">
    <source>
        <dbReference type="Proteomes" id="UP000799750"/>
    </source>
</evidence>
<feature type="compositionally biased region" description="Polar residues" evidence="3">
    <location>
        <begin position="76"/>
        <end position="92"/>
    </location>
</feature>
<dbReference type="SMART" id="SM00066">
    <property type="entry name" value="GAL4"/>
    <property type="match status" value="1"/>
</dbReference>
<feature type="region of interest" description="Disordered" evidence="3">
    <location>
        <begin position="69"/>
        <end position="102"/>
    </location>
</feature>
<proteinExistence type="predicted"/>
<evidence type="ECO:0000256" key="3">
    <source>
        <dbReference type="SAM" id="MobiDB-lite"/>
    </source>
</evidence>
<dbReference type="SUPFAM" id="SSF57701">
    <property type="entry name" value="Zn2/Cys6 DNA-binding domain"/>
    <property type="match status" value="1"/>
</dbReference>
<sequence>MFRRNGKPMSCEPCRRSKVRCDHTRPVCLKCQARKIEDQCHFHPSPMTKAQSQSSPIRPRPRHVIPRTFERGEADSTPSNFLSNPTPESTPGTHMLARSPEDSTGTFYLGSTSYASAFRSLNSHPEDHAVNDEAIIPMSPAGANFTERVGVDSLIAAKLTSSALTVYERALKDYFESTTATALIGPLILMALPQIRVDLEGLSVRSRWDGMCAEITENTARSLKIPPTCTPNTFHTLFTGANLRWEIIGLIFSIAGFHAQFVPPDDPLFDLVGGQKLNKEEFIADMIQGSNSCIHVCQDYDCVNDLMIWLIYTNALLQSNYYGDNYHGVWRRMGDGVICAYAEGYHCEEPFEIPFFLREARRRVFSAMYRSDKTMATFFGRPPLIAGRYCSRKMPFDLHETTLLTEDTNTLNAALARLDSQGWNTDGVIYTATWLRVRYSTARIRERVLELSLAGETDPDLSEKLSDLSNENRVAWENLPQHMRYDVYKDACWDTLPPYTCLRMLYVYLDHLNSEFQMQRLRRRHFPDSTPHLLEISMQLLTYVLVLNKQRNRPYQLERHYASIILFYVLPGAGVLALELRRCTLENKPLPGSIKRADLIRNLSILISLLEGVVYPGDGNHKLCAELNKMLALVLDEVLNYQPASSAGSGDGMDQQLDQITFFDLPMMEGMEPIPTESENFLNWLDNANWDNTVNVSRVMTSFINRLLITLQYLT</sequence>
<evidence type="ECO:0000259" key="4">
    <source>
        <dbReference type="PROSITE" id="PS50048"/>
    </source>
</evidence>
<dbReference type="InterPro" id="IPR001138">
    <property type="entry name" value="Zn2Cys6_DnaBD"/>
</dbReference>
<evidence type="ECO:0000256" key="1">
    <source>
        <dbReference type="ARBA" id="ARBA00004123"/>
    </source>
</evidence>
<keyword evidence="6" id="KW-1185">Reference proteome</keyword>
<dbReference type="InterPro" id="IPR050613">
    <property type="entry name" value="Sec_Metabolite_Reg"/>
</dbReference>
<comment type="subcellular location">
    <subcellularLocation>
        <location evidence="1">Nucleus</location>
    </subcellularLocation>
</comment>
<dbReference type="EMBL" id="MU004184">
    <property type="protein sequence ID" value="KAF2499764.1"/>
    <property type="molecule type" value="Genomic_DNA"/>
</dbReference>
<keyword evidence="2" id="KW-0539">Nucleus</keyword>
<dbReference type="Gene3D" id="4.10.240.10">
    <property type="entry name" value="Zn(2)-C6 fungal-type DNA-binding domain"/>
    <property type="match status" value="1"/>
</dbReference>
<reference evidence="5" key="1">
    <citation type="journal article" date="2020" name="Stud. Mycol.">
        <title>101 Dothideomycetes genomes: a test case for predicting lifestyles and emergence of pathogens.</title>
        <authorList>
            <person name="Haridas S."/>
            <person name="Albert R."/>
            <person name="Binder M."/>
            <person name="Bloem J."/>
            <person name="Labutti K."/>
            <person name="Salamov A."/>
            <person name="Andreopoulos B."/>
            <person name="Baker S."/>
            <person name="Barry K."/>
            <person name="Bills G."/>
            <person name="Bluhm B."/>
            <person name="Cannon C."/>
            <person name="Castanera R."/>
            <person name="Culley D."/>
            <person name="Daum C."/>
            <person name="Ezra D."/>
            <person name="Gonzalez J."/>
            <person name="Henrissat B."/>
            <person name="Kuo A."/>
            <person name="Liang C."/>
            <person name="Lipzen A."/>
            <person name="Lutzoni F."/>
            <person name="Magnuson J."/>
            <person name="Mondo S."/>
            <person name="Nolan M."/>
            <person name="Ohm R."/>
            <person name="Pangilinan J."/>
            <person name="Park H.-J."/>
            <person name="Ramirez L."/>
            <person name="Alfaro M."/>
            <person name="Sun H."/>
            <person name="Tritt A."/>
            <person name="Yoshinaga Y."/>
            <person name="Zwiers L.-H."/>
            <person name="Turgeon B."/>
            <person name="Goodwin S."/>
            <person name="Spatafora J."/>
            <person name="Crous P."/>
            <person name="Grigoriev I."/>
        </authorList>
    </citation>
    <scope>NUCLEOTIDE SEQUENCE</scope>
    <source>
        <strain evidence="5">CBS 269.34</strain>
    </source>
</reference>
<dbReference type="GO" id="GO:0008270">
    <property type="term" value="F:zinc ion binding"/>
    <property type="evidence" value="ECO:0007669"/>
    <property type="project" value="InterPro"/>
</dbReference>
<organism evidence="5 6">
    <name type="scientific">Lophium mytilinum</name>
    <dbReference type="NCBI Taxonomy" id="390894"/>
    <lineage>
        <taxon>Eukaryota</taxon>
        <taxon>Fungi</taxon>
        <taxon>Dikarya</taxon>
        <taxon>Ascomycota</taxon>
        <taxon>Pezizomycotina</taxon>
        <taxon>Dothideomycetes</taxon>
        <taxon>Pleosporomycetidae</taxon>
        <taxon>Mytilinidiales</taxon>
        <taxon>Mytilinidiaceae</taxon>
        <taxon>Lophium</taxon>
    </lineage>
</organism>
<dbReference type="InterPro" id="IPR036864">
    <property type="entry name" value="Zn2-C6_fun-type_DNA-bd_sf"/>
</dbReference>
<protein>
    <recommendedName>
        <fullName evidence="4">Zn(2)-C6 fungal-type domain-containing protein</fullName>
    </recommendedName>
</protein>
<dbReference type="GO" id="GO:0005634">
    <property type="term" value="C:nucleus"/>
    <property type="evidence" value="ECO:0007669"/>
    <property type="project" value="UniProtKB-SubCell"/>
</dbReference>
<dbReference type="PANTHER" id="PTHR31001:SF40">
    <property type="entry name" value="ZN(II)2CYS6 TRANSCRIPTION FACTOR (EUROFUNG)"/>
    <property type="match status" value="1"/>
</dbReference>
<gene>
    <name evidence="5" type="ORF">BU16DRAFT_579256</name>
</gene>
<dbReference type="CDD" id="cd00067">
    <property type="entry name" value="GAL4"/>
    <property type="match status" value="1"/>
</dbReference>
<dbReference type="PROSITE" id="PS00463">
    <property type="entry name" value="ZN2_CY6_FUNGAL_1"/>
    <property type="match status" value="1"/>
</dbReference>
<name>A0A6A6R5Y7_9PEZI</name>
<dbReference type="PANTHER" id="PTHR31001">
    <property type="entry name" value="UNCHARACTERIZED TRANSCRIPTIONAL REGULATORY PROTEIN"/>
    <property type="match status" value="1"/>
</dbReference>
<dbReference type="Pfam" id="PF00172">
    <property type="entry name" value="Zn_clus"/>
    <property type="match status" value="1"/>
</dbReference>
<dbReference type="AlphaFoldDB" id="A0A6A6R5Y7"/>